<reference evidence="2 3" key="1">
    <citation type="submission" date="2024-01" db="EMBL/GenBank/DDBJ databases">
        <title>Genome insights into Plantactinospora sonchi sp. nov.</title>
        <authorList>
            <person name="Wang L."/>
        </authorList>
    </citation>
    <scope>NUCLEOTIDE SEQUENCE [LARGE SCALE GENOMIC DNA]</scope>
    <source>
        <strain evidence="2 3">NEAU-QY2</strain>
    </source>
</reference>
<dbReference type="Proteomes" id="UP001332243">
    <property type="component" value="Unassembled WGS sequence"/>
</dbReference>
<dbReference type="InterPro" id="IPR011322">
    <property type="entry name" value="N-reg_PII-like_a/b"/>
</dbReference>
<dbReference type="PANTHER" id="PTHR23419">
    <property type="entry name" value="DIVALENT CATION TOLERANCE CUTA-RELATED"/>
    <property type="match status" value="1"/>
</dbReference>
<dbReference type="InterPro" id="IPR015867">
    <property type="entry name" value="N-reg_PII/ATP_PRibTrfase_C"/>
</dbReference>
<evidence type="ECO:0000313" key="2">
    <source>
        <dbReference type="EMBL" id="MEE6260323.1"/>
    </source>
</evidence>
<protein>
    <submittedName>
        <fullName evidence="2">Divalent-cation tolerance protein CutA</fullName>
    </submittedName>
</protein>
<comment type="caution">
    <text evidence="2">The sequence shown here is derived from an EMBL/GenBank/DDBJ whole genome shotgun (WGS) entry which is preliminary data.</text>
</comment>
<gene>
    <name evidence="2" type="primary">cutA</name>
    <name evidence="2" type="ORF">V1633_17695</name>
</gene>
<dbReference type="RefSeq" id="WP_331215439.1">
    <property type="nucleotide sequence ID" value="NZ_JAZGQK010000013.1"/>
</dbReference>
<sequence>MEETCEVIITAAEADWLAEFTRRLVTERLAACGHNTATIRSIYRWEGSVHDEDEARVALHTRRTLVPEIVARANQEHPYEVPCVIALPIVDGNPEYLRWIIAETREPAEPAAED</sequence>
<name>A0ABU7RUY3_9ACTN</name>
<dbReference type="SUPFAM" id="SSF54913">
    <property type="entry name" value="GlnB-like"/>
    <property type="match status" value="1"/>
</dbReference>
<dbReference type="Gene3D" id="3.30.70.120">
    <property type="match status" value="1"/>
</dbReference>
<proteinExistence type="inferred from homology"/>
<dbReference type="Pfam" id="PF03091">
    <property type="entry name" value="CutA1"/>
    <property type="match status" value="1"/>
</dbReference>
<accession>A0ABU7RUY3</accession>
<dbReference type="EMBL" id="JAZGQK010000013">
    <property type="protein sequence ID" value="MEE6260323.1"/>
    <property type="molecule type" value="Genomic_DNA"/>
</dbReference>
<keyword evidence="3" id="KW-1185">Reference proteome</keyword>
<evidence type="ECO:0000256" key="1">
    <source>
        <dbReference type="ARBA" id="ARBA00010169"/>
    </source>
</evidence>
<dbReference type="InterPro" id="IPR004323">
    <property type="entry name" value="Ion_tolerance_CutA"/>
</dbReference>
<comment type="similarity">
    <text evidence="1">Belongs to the CutA family.</text>
</comment>
<dbReference type="PANTHER" id="PTHR23419:SF8">
    <property type="entry name" value="FI09726P"/>
    <property type="match status" value="1"/>
</dbReference>
<evidence type="ECO:0000313" key="3">
    <source>
        <dbReference type="Proteomes" id="UP001332243"/>
    </source>
</evidence>
<organism evidence="2 3">
    <name type="scientific">Plantactinospora sonchi</name>
    <dbReference type="NCBI Taxonomy" id="1544735"/>
    <lineage>
        <taxon>Bacteria</taxon>
        <taxon>Bacillati</taxon>
        <taxon>Actinomycetota</taxon>
        <taxon>Actinomycetes</taxon>
        <taxon>Micromonosporales</taxon>
        <taxon>Micromonosporaceae</taxon>
        <taxon>Plantactinospora</taxon>
    </lineage>
</organism>